<name>A0A0A9ARL7_ARUDO</name>
<organism evidence="1">
    <name type="scientific">Arundo donax</name>
    <name type="common">Giant reed</name>
    <name type="synonym">Donax arundinaceus</name>
    <dbReference type="NCBI Taxonomy" id="35708"/>
    <lineage>
        <taxon>Eukaryota</taxon>
        <taxon>Viridiplantae</taxon>
        <taxon>Streptophyta</taxon>
        <taxon>Embryophyta</taxon>
        <taxon>Tracheophyta</taxon>
        <taxon>Spermatophyta</taxon>
        <taxon>Magnoliopsida</taxon>
        <taxon>Liliopsida</taxon>
        <taxon>Poales</taxon>
        <taxon>Poaceae</taxon>
        <taxon>PACMAD clade</taxon>
        <taxon>Arundinoideae</taxon>
        <taxon>Arundineae</taxon>
        <taxon>Arundo</taxon>
    </lineage>
</organism>
<reference evidence="1" key="2">
    <citation type="journal article" date="2015" name="Data Brief">
        <title>Shoot transcriptome of the giant reed, Arundo donax.</title>
        <authorList>
            <person name="Barrero R.A."/>
            <person name="Guerrero F.D."/>
            <person name="Moolhuijzen P."/>
            <person name="Goolsby J.A."/>
            <person name="Tidwell J."/>
            <person name="Bellgard S.E."/>
            <person name="Bellgard M.I."/>
        </authorList>
    </citation>
    <scope>NUCLEOTIDE SEQUENCE</scope>
    <source>
        <tissue evidence="1">Shoot tissue taken approximately 20 cm above the soil surface</tissue>
    </source>
</reference>
<dbReference type="EMBL" id="GBRH01248178">
    <property type="protein sequence ID" value="JAD49717.1"/>
    <property type="molecule type" value="Transcribed_RNA"/>
</dbReference>
<protein>
    <submittedName>
        <fullName evidence="1">Uncharacterized protein</fullName>
    </submittedName>
</protein>
<reference evidence="1" key="1">
    <citation type="submission" date="2014-09" db="EMBL/GenBank/DDBJ databases">
        <authorList>
            <person name="Magalhaes I.L.F."/>
            <person name="Oliveira U."/>
            <person name="Santos F.R."/>
            <person name="Vidigal T.H.D.A."/>
            <person name="Brescovit A.D."/>
            <person name="Santos A.J."/>
        </authorList>
    </citation>
    <scope>NUCLEOTIDE SEQUENCE</scope>
    <source>
        <tissue evidence="1">Shoot tissue taken approximately 20 cm above the soil surface</tissue>
    </source>
</reference>
<evidence type="ECO:0000313" key="1">
    <source>
        <dbReference type="EMBL" id="JAD49717.1"/>
    </source>
</evidence>
<dbReference type="AlphaFoldDB" id="A0A0A9ARL7"/>
<accession>A0A0A9ARL7</accession>
<sequence length="68" mass="8132">MRKTSISSQPQDGRFDIYSYLSCFLLELSVHWDTLLRVSNFFRALMTQIALQIYDPTKKWERYTIHGD</sequence>
<proteinExistence type="predicted"/>